<dbReference type="AlphaFoldDB" id="A0A5B8MYK4"/>
<keyword evidence="3" id="KW-1185">Reference proteome</keyword>
<protein>
    <submittedName>
        <fullName evidence="2">Uncharacterized protein</fullName>
    </submittedName>
</protein>
<proteinExistence type="predicted"/>
<feature type="compositionally biased region" description="Low complexity" evidence="1">
    <location>
        <begin position="719"/>
        <end position="738"/>
    </location>
</feature>
<reference evidence="2 3" key="1">
    <citation type="submission" date="2018-07" db="EMBL/GenBank/DDBJ databases">
        <title>The complete nuclear genome of the prasinophyte Chloropicon primus (CCMP1205).</title>
        <authorList>
            <person name="Pombert J.-F."/>
            <person name="Otis C."/>
            <person name="Turmel M."/>
            <person name="Lemieux C."/>
        </authorList>
    </citation>
    <scope>NUCLEOTIDE SEQUENCE [LARGE SCALE GENOMIC DNA]</scope>
    <source>
        <strain evidence="2 3">CCMP1205</strain>
    </source>
</reference>
<evidence type="ECO:0000313" key="3">
    <source>
        <dbReference type="Proteomes" id="UP000316726"/>
    </source>
</evidence>
<organism evidence="2 3">
    <name type="scientific">Chloropicon primus</name>
    <dbReference type="NCBI Taxonomy" id="1764295"/>
    <lineage>
        <taxon>Eukaryota</taxon>
        <taxon>Viridiplantae</taxon>
        <taxon>Chlorophyta</taxon>
        <taxon>Chloropicophyceae</taxon>
        <taxon>Chloropicales</taxon>
        <taxon>Chloropicaceae</taxon>
        <taxon>Chloropicon</taxon>
    </lineage>
</organism>
<accession>A0A5B8MYK4</accession>
<sequence length="738" mass="82012">MEAALHEWRHQLSEQVAKEADGNDEQLRDDKSRFSSLSSTRRQRNKSRKPSTSSVVLDKSLEAWTSLVCAKLLLEEEEEVMAACGSVLEATMDENVRGLGLNLSKHFSKVMMQRGEVGNGLSRRARAHVHASLMEVLLATNPRKDAETCTRFCDDVGKGLETYLKHSYFGDSTGAVVEGRALELLEARTWSLVPQLKENLLGTSKTRGVEGKRCFGERMSRLCDEIQTELKQNSDLNHLPLDEVKRVVHKCNILCRYVSKLLMTKFSFVPTVSVQMIAAAMDSYFLFCRKILSSPSATKGSELVDTCRQAARGLSSLLSLQRVLVETTSGSILIWVEPFVKQLNVVSKLALSRHLMLVETEFVRGEVSLIRETMLTMMTWLKAYKAAFALKLKPQVLAVPFVVLIHLCKKLESRRRGKISGERWIEEKWRSDWLAGLSKTSFEFLSVVCQCTSLLWPTQEMQAMIGMSLIDTCSDLVATTRLLLQEDKVGGTTTTIMRGLQRTDLDEMESLCVSGLNALTQMSQCSSSPTFASLRERTISVAREACRFSNSHHLGALALASDTTLQGLRCVLRPKVLRKWDIIGEEDRETDRGRFLLLTTGTIPDLFEELFDQHAKARATTATKTENGDAAQQHPPKEAAAGSAKGSIPEAKKVAAARGQTSLKPIPPAPAASKREREGRPPTKSQERDQVKVRALESPEEPRKPLMPPTKTSMSNYEDLLSVSEGDSLSLDSGMGDD</sequence>
<name>A0A5B8MYK4_9CHLO</name>
<feature type="compositionally biased region" description="Basic and acidic residues" evidence="1">
    <location>
        <begin position="13"/>
        <end position="33"/>
    </location>
</feature>
<dbReference type="Proteomes" id="UP000316726">
    <property type="component" value="Chromosome 19"/>
</dbReference>
<gene>
    <name evidence="2" type="ORF">A3770_19p84160</name>
</gene>
<feature type="compositionally biased region" description="Basic and acidic residues" evidence="1">
    <location>
        <begin position="673"/>
        <end position="704"/>
    </location>
</feature>
<dbReference type="EMBL" id="CP031052">
    <property type="protein sequence ID" value="QDZ25898.1"/>
    <property type="molecule type" value="Genomic_DNA"/>
</dbReference>
<feature type="region of interest" description="Disordered" evidence="1">
    <location>
        <begin position="13"/>
        <end position="54"/>
    </location>
</feature>
<evidence type="ECO:0000313" key="2">
    <source>
        <dbReference type="EMBL" id="QDZ25898.1"/>
    </source>
</evidence>
<feature type="region of interest" description="Disordered" evidence="1">
    <location>
        <begin position="617"/>
        <end position="738"/>
    </location>
</feature>
<evidence type="ECO:0000256" key="1">
    <source>
        <dbReference type="SAM" id="MobiDB-lite"/>
    </source>
</evidence>